<evidence type="ECO:0000259" key="3">
    <source>
        <dbReference type="PROSITE" id="PS51898"/>
    </source>
</evidence>
<name>A0A7V7PMD1_9HYPH</name>
<dbReference type="RefSeq" id="WP_150971409.1">
    <property type="nucleotide sequence ID" value="NZ_VZDO01000014.1"/>
</dbReference>
<dbReference type="Gene3D" id="1.10.443.10">
    <property type="entry name" value="Intergrase catalytic core"/>
    <property type="match status" value="1"/>
</dbReference>
<protein>
    <submittedName>
        <fullName evidence="4">Tyrosine-type recombinase/integrase</fullName>
    </submittedName>
</protein>
<dbReference type="InterPro" id="IPR011010">
    <property type="entry name" value="DNA_brk_join_enz"/>
</dbReference>
<feature type="domain" description="Tyr recombinase" evidence="3">
    <location>
        <begin position="150"/>
        <end position="337"/>
    </location>
</feature>
<dbReference type="InterPro" id="IPR013762">
    <property type="entry name" value="Integrase-like_cat_sf"/>
</dbReference>
<sequence>MSPLPLITKPKNWPEIDRAHWAMLFVKGDLFDDAGGGAHWSAGTRAKLEQTYGHWLSFLARSGQLDLFCAPAERITRDTVRLFHNETLARVSVISISSQLADLCMIARPLDPAADWAWLRMVSDRYRRRQELTQLKPRPGVSSSEIYRWALKEIGTAEKMESDGRWERSIRFRDGLMVGLLIARPVRLRAFINIEIGKHLAAQADGFTLQFKPEDMKDRKSRTFSVPAGLVGPMSRYLTEHRPELLRGAETGKLWISRRGTPLSRDGFQQHLHDITLRGLGVALRPHAFRHVAATSIAEDDPEHVNIIASLLGHATLATSERHYNRASGVTAASAFQSMIRDRRHSTSASERQMNFARVLRRGSRTQT</sequence>
<accession>A0A7V7PMD1</accession>
<dbReference type="GO" id="GO:0003677">
    <property type="term" value="F:DNA binding"/>
    <property type="evidence" value="ECO:0007669"/>
    <property type="project" value="InterPro"/>
</dbReference>
<organism evidence="4 5">
    <name type="scientific">Plantimonas leprariae</name>
    <dbReference type="NCBI Taxonomy" id="2615207"/>
    <lineage>
        <taxon>Bacteria</taxon>
        <taxon>Pseudomonadati</taxon>
        <taxon>Pseudomonadota</taxon>
        <taxon>Alphaproteobacteria</taxon>
        <taxon>Hyphomicrobiales</taxon>
        <taxon>Aurantimonadaceae</taxon>
        <taxon>Plantimonas</taxon>
    </lineage>
</organism>
<dbReference type="PROSITE" id="PS51898">
    <property type="entry name" value="TYR_RECOMBINASE"/>
    <property type="match status" value="1"/>
</dbReference>
<dbReference type="Proteomes" id="UP000432089">
    <property type="component" value="Unassembled WGS sequence"/>
</dbReference>
<feature type="region of interest" description="Disordered" evidence="2">
    <location>
        <begin position="343"/>
        <end position="368"/>
    </location>
</feature>
<evidence type="ECO:0000256" key="2">
    <source>
        <dbReference type="SAM" id="MobiDB-lite"/>
    </source>
</evidence>
<comment type="caution">
    <text evidence="4">The sequence shown here is derived from an EMBL/GenBank/DDBJ whole genome shotgun (WGS) entry which is preliminary data.</text>
</comment>
<reference evidence="4 5" key="1">
    <citation type="submission" date="2019-09" db="EMBL/GenBank/DDBJ databases">
        <title>YIM 132180 draft genome.</title>
        <authorList>
            <person name="Zhang K."/>
        </authorList>
    </citation>
    <scope>NUCLEOTIDE SEQUENCE [LARGE SCALE GENOMIC DNA]</scope>
    <source>
        <strain evidence="4 5">YIM 132180</strain>
    </source>
</reference>
<dbReference type="Pfam" id="PF00589">
    <property type="entry name" value="Phage_integrase"/>
    <property type="match status" value="1"/>
</dbReference>
<gene>
    <name evidence="4" type="ORF">F6X38_16190</name>
</gene>
<keyword evidence="5" id="KW-1185">Reference proteome</keyword>
<evidence type="ECO:0000313" key="4">
    <source>
        <dbReference type="EMBL" id="KAB0677971.1"/>
    </source>
</evidence>
<dbReference type="AlphaFoldDB" id="A0A7V7PMD1"/>
<dbReference type="GO" id="GO:0015074">
    <property type="term" value="P:DNA integration"/>
    <property type="evidence" value="ECO:0007669"/>
    <property type="project" value="InterPro"/>
</dbReference>
<proteinExistence type="predicted"/>
<dbReference type="EMBL" id="VZDO01000014">
    <property type="protein sequence ID" value="KAB0677971.1"/>
    <property type="molecule type" value="Genomic_DNA"/>
</dbReference>
<dbReference type="GO" id="GO:0006310">
    <property type="term" value="P:DNA recombination"/>
    <property type="evidence" value="ECO:0007669"/>
    <property type="project" value="UniProtKB-KW"/>
</dbReference>
<dbReference type="InterPro" id="IPR002104">
    <property type="entry name" value="Integrase_catalytic"/>
</dbReference>
<feature type="compositionally biased region" description="Basic residues" evidence="2">
    <location>
        <begin position="359"/>
        <end position="368"/>
    </location>
</feature>
<evidence type="ECO:0000256" key="1">
    <source>
        <dbReference type="ARBA" id="ARBA00023172"/>
    </source>
</evidence>
<dbReference type="SUPFAM" id="SSF56349">
    <property type="entry name" value="DNA breaking-rejoining enzymes"/>
    <property type="match status" value="1"/>
</dbReference>
<keyword evidence="1" id="KW-0233">DNA recombination</keyword>
<evidence type="ECO:0000313" key="5">
    <source>
        <dbReference type="Proteomes" id="UP000432089"/>
    </source>
</evidence>